<evidence type="ECO:0000259" key="9">
    <source>
        <dbReference type="Pfam" id="PF12704"/>
    </source>
</evidence>
<evidence type="ECO:0000256" key="1">
    <source>
        <dbReference type="ARBA" id="ARBA00004651"/>
    </source>
</evidence>
<evidence type="ECO:0000313" key="10">
    <source>
        <dbReference type="EMBL" id="KZX11316.1"/>
    </source>
</evidence>
<feature type="transmembrane region" description="Helical" evidence="7">
    <location>
        <begin position="18"/>
        <end position="38"/>
    </location>
</feature>
<keyword evidence="3 7" id="KW-0812">Transmembrane</keyword>
<reference evidence="11" key="1">
    <citation type="journal article" date="2016" name="Genome Announc.">
        <title>Draft Genome Sequences of Methanobrevibacter curvatus DSM11111, Methanobrevibacter cuticularis DSM11139, Methanobrevibacter filiformis DSM11501, and Methanobrevibacter oralis DSM7256.</title>
        <authorList>
            <person name="Poehlein A."/>
            <person name="Seedorf H."/>
        </authorList>
    </citation>
    <scope>NUCLEOTIDE SEQUENCE [LARGE SCALE GENOMIC DNA]</scope>
    <source>
        <strain evidence="11">DSM 7256 / JCM 30027 / ZR</strain>
    </source>
</reference>
<sequence>MSFFSLIIKNPFRNKSRAILAIIGIGIGIATIVALGGITEGLITSAEDTLHAGGTDITIISSNTSSSSSSMMGSSSFNESWINKIKSQDGVQDAIGIYSTTVMTENIPMLTVIGIHPESVNYADLTITEGRLFSNDNDDKEVIVGKVTASQYEGVDVGDKIKINNENFKIVGIFESGTSFQDMSVFMTLDNVRDIVDDDENISSIFVKVNKDADVDNVARELENKYGDNLSVITSLADVSMAKDMVDMLNGASWGISLLAIVIGGIGIINTMLMSVFERTREIGVLKAVGWSDLRILLMIVGESIVITITAGIVGSLVGVIGVELLTQMEFLGGMTPVFTLGIFAEAFIVALIVGIIGGIYPAIKAIKLPPTEALRYE</sequence>
<evidence type="ECO:0000256" key="4">
    <source>
        <dbReference type="ARBA" id="ARBA00022989"/>
    </source>
</evidence>
<accession>A0A165ZY70</accession>
<organism evidence="10 11">
    <name type="scientific">Methanobrevibacter oralis</name>
    <dbReference type="NCBI Taxonomy" id="66851"/>
    <lineage>
        <taxon>Archaea</taxon>
        <taxon>Methanobacteriati</taxon>
        <taxon>Methanobacteriota</taxon>
        <taxon>Methanomada group</taxon>
        <taxon>Methanobacteria</taxon>
        <taxon>Methanobacteriales</taxon>
        <taxon>Methanobacteriaceae</taxon>
        <taxon>Methanobrevibacter</taxon>
    </lineage>
</organism>
<dbReference type="GO" id="GO:0022857">
    <property type="term" value="F:transmembrane transporter activity"/>
    <property type="evidence" value="ECO:0007669"/>
    <property type="project" value="TreeGrafter"/>
</dbReference>
<keyword evidence="4 7" id="KW-1133">Transmembrane helix</keyword>
<feature type="transmembrane region" description="Helical" evidence="7">
    <location>
        <begin position="254"/>
        <end position="276"/>
    </location>
</feature>
<protein>
    <submittedName>
        <fullName evidence="10">ABC transporter permease YknZ</fullName>
    </submittedName>
</protein>
<dbReference type="InterPro" id="IPR003838">
    <property type="entry name" value="ABC3_permease_C"/>
</dbReference>
<evidence type="ECO:0000256" key="2">
    <source>
        <dbReference type="ARBA" id="ARBA00022475"/>
    </source>
</evidence>
<evidence type="ECO:0000313" key="11">
    <source>
        <dbReference type="Proteomes" id="UP000077428"/>
    </source>
</evidence>
<dbReference type="Proteomes" id="UP000077428">
    <property type="component" value="Unassembled WGS sequence"/>
</dbReference>
<comment type="similarity">
    <text evidence="6">Belongs to the ABC-4 integral membrane protein family.</text>
</comment>
<comment type="subcellular location">
    <subcellularLocation>
        <location evidence="1">Cell membrane</location>
        <topology evidence="1">Multi-pass membrane protein</topology>
    </subcellularLocation>
</comment>
<feature type="transmembrane region" description="Helical" evidence="7">
    <location>
        <begin position="296"/>
        <end position="318"/>
    </location>
</feature>
<evidence type="ECO:0000256" key="3">
    <source>
        <dbReference type="ARBA" id="ARBA00022692"/>
    </source>
</evidence>
<feature type="transmembrane region" description="Helical" evidence="7">
    <location>
        <begin position="338"/>
        <end position="361"/>
    </location>
</feature>
<evidence type="ECO:0000259" key="8">
    <source>
        <dbReference type="Pfam" id="PF02687"/>
    </source>
</evidence>
<dbReference type="PANTHER" id="PTHR30572">
    <property type="entry name" value="MEMBRANE COMPONENT OF TRANSPORTER-RELATED"/>
    <property type="match status" value="1"/>
</dbReference>
<keyword evidence="2" id="KW-1003">Cell membrane</keyword>
<evidence type="ECO:0000256" key="7">
    <source>
        <dbReference type="SAM" id="Phobius"/>
    </source>
</evidence>
<dbReference type="PANTHER" id="PTHR30572:SF4">
    <property type="entry name" value="ABC TRANSPORTER PERMEASE YTRF"/>
    <property type="match status" value="1"/>
</dbReference>
<keyword evidence="11" id="KW-1185">Reference proteome</keyword>
<dbReference type="Pfam" id="PF02687">
    <property type="entry name" value="FtsX"/>
    <property type="match status" value="1"/>
</dbReference>
<feature type="domain" description="MacB-like periplasmic core" evidence="9">
    <location>
        <begin position="19"/>
        <end position="224"/>
    </location>
</feature>
<dbReference type="InterPro" id="IPR050250">
    <property type="entry name" value="Macrolide_Exporter_MacB"/>
</dbReference>
<feature type="domain" description="ABC3 transporter permease C-terminal" evidence="8">
    <location>
        <begin position="256"/>
        <end position="371"/>
    </location>
</feature>
<dbReference type="EMBL" id="LWMU01000092">
    <property type="protein sequence ID" value="KZX11316.1"/>
    <property type="molecule type" value="Genomic_DNA"/>
</dbReference>
<proteinExistence type="inferred from homology"/>
<evidence type="ECO:0000256" key="5">
    <source>
        <dbReference type="ARBA" id="ARBA00023136"/>
    </source>
</evidence>
<dbReference type="AlphaFoldDB" id="A0A165ZY70"/>
<keyword evidence="5 7" id="KW-0472">Membrane</keyword>
<name>A0A165ZY70_METOA</name>
<dbReference type="PATRIC" id="fig|66851.6.peg.1701"/>
<dbReference type="InterPro" id="IPR025857">
    <property type="entry name" value="MacB_PCD"/>
</dbReference>
<gene>
    <name evidence="10" type="primary">yknZ</name>
    <name evidence="10" type="ORF">MBORA_15610</name>
</gene>
<dbReference type="OrthoDB" id="11469at2157"/>
<dbReference type="GO" id="GO:0005886">
    <property type="term" value="C:plasma membrane"/>
    <property type="evidence" value="ECO:0007669"/>
    <property type="project" value="UniProtKB-SubCell"/>
</dbReference>
<dbReference type="Pfam" id="PF12704">
    <property type="entry name" value="MacB_PCD"/>
    <property type="match status" value="1"/>
</dbReference>
<comment type="caution">
    <text evidence="10">The sequence shown here is derived from an EMBL/GenBank/DDBJ whole genome shotgun (WGS) entry which is preliminary data.</text>
</comment>
<evidence type="ECO:0000256" key="6">
    <source>
        <dbReference type="ARBA" id="ARBA00038076"/>
    </source>
</evidence>
<dbReference type="STRING" id="66851.MBORA_15610"/>